<evidence type="ECO:0000313" key="3">
    <source>
        <dbReference type="Proteomes" id="UP000824120"/>
    </source>
</evidence>
<accession>A0A9J6ADP6</accession>
<dbReference type="AlphaFoldDB" id="A0A9J6ADP6"/>
<proteinExistence type="inferred from homology"/>
<evidence type="ECO:0000256" key="1">
    <source>
        <dbReference type="ARBA" id="ARBA00008668"/>
    </source>
</evidence>
<dbReference type="OrthoDB" id="1747478at2759"/>
<sequence>MTSAELLGFDHYIPPFASAEGSQILEGVNYASGSAGICNDSGSHLVIQLDITKIFLSAGRACGWRSFLLEDCWGDDFKNLCMKYEKEDQGMRLSSHKLSDLRS</sequence>
<comment type="similarity">
    <text evidence="1">Belongs to the 'GDSL' lipolytic enzyme family.</text>
</comment>
<dbReference type="EMBL" id="JACXVP010000002">
    <property type="protein sequence ID" value="KAG5622274.1"/>
    <property type="molecule type" value="Genomic_DNA"/>
</dbReference>
<name>A0A9J6ADP6_SOLCO</name>
<gene>
    <name evidence="2" type="ORF">H5410_007492</name>
</gene>
<comment type="caution">
    <text evidence="2">The sequence shown here is derived from an EMBL/GenBank/DDBJ whole genome shotgun (WGS) entry which is preliminary data.</text>
</comment>
<dbReference type="Proteomes" id="UP000824120">
    <property type="component" value="Chromosome 2"/>
</dbReference>
<reference evidence="2 3" key="1">
    <citation type="submission" date="2020-09" db="EMBL/GenBank/DDBJ databases">
        <title>De no assembly of potato wild relative species, Solanum commersonii.</title>
        <authorList>
            <person name="Cho K."/>
        </authorList>
    </citation>
    <scope>NUCLEOTIDE SEQUENCE [LARGE SCALE GENOMIC DNA]</scope>
    <source>
        <strain evidence="2">LZ3.2</strain>
        <tissue evidence="2">Leaf</tissue>
    </source>
</reference>
<dbReference type="PANTHER" id="PTHR45650">
    <property type="entry name" value="GDSL-LIKE LIPASE/ACYLHYDROLASE-RELATED"/>
    <property type="match status" value="1"/>
</dbReference>
<evidence type="ECO:0000313" key="2">
    <source>
        <dbReference type="EMBL" id="KAG5622274.1"/>
    </source>
</evidence>
<protein>
    <submittedName>
        <fullName evidence="2">Uncharacterized protein</fullName>
    </submittedName>
</protein>
<dbReference type="InterPro" id="IPR051238">
    <property type="entry name" value="GDSL_esterase/lipase"/>
</dbReference>
<dbReference type="PANTHER" id="PTHR45650:SF36">
    <property type="entry name" value="ZINC FINGER PROTEIN"/>
    <property type="match status" value="1"/>
</dbReference>
<organism evidence="2 3">
    <name type="scientific">Solanum commersonii</name>
    <name type="common">Commerson's wild potato</name>
    <name type="synonym">Commerson's nightshade</name>
    <dbReference type="NCBI Taxonomy" id="4109"/>
    <lineage>
        <taxon>Eukaryota</taxon>
        <taxon>Viridiplantae</taxon>
        <taxon>Streptophyta</taxon>
        <taxon>Embryophyta</taxon>
        <taxon>Tracheophyta</taxon>
        <taxon>Spermatophyta</taxon>
        <taxon>Magnoliopsida</taxon>
        <taxon>eudicotyledons</taxon>
        <taxon>Gunneridae</taxon>
        <taxon>Pentapetalae</taxon>
        <taxon>asterids</taxon>
        <taxon>lamiids</taxon>
        <taxon>Solanales</taxon>
        <taxon>Solanaceae</taxon>
        <taxon>Solanoideae</taxon>
        <taxon>Solaneae</taxon>
        <taxon>Solanum</taxon>
    </lineage>
</organism>
<keyword evidence="3" id="KW-1185">Reference proteome</keyword>